<feature type="binding site" evidence="7 8">
    <location>
        <position position="129"/>
    </location>
    <ligand>
        <name>substrate</name>
    </ligand>
</feature>
<evidence type="ECO:0000256" key="2">
    <source>
        <dbReference type="ARBA" id="ARBA00011738"/>
    </source>
</evidence>
<evidence type="ECO:0000259" key="11">
    <source>
        <dbReference type="Pfam" id="PF10590"/>
    </source>
</evidence>
<feature type="binding site" evidence="7 8">
    <location>
        <begin position="193"/>
        <end position="195"/>
    </location>
    <ligand>
        <name>substrate</name>
    </ligand>
</feature>
<feature type="binding site" evidence="7 8">
    <location>
        <position position="133"/>
    </location>
    <ligand>
        <name>substrate</name>
    </ligand>
</feature>
<comment type="caution">
    <text evidence="7">Lacks conserved residue(s) required for the propagation of feature annotation.</text>
</comment>
<evidence type="ECO:0000256" key="4">
    <source>
        <dbReference type="ARBA" id="ARBA00022643"/>
    </source>
</evidence>
<accession>A0A1I4YP65</accession>
<dbReference type="InterPro" id="IPR019740">
    <property type="entry name" value="Pyridox_Oxase_CS"/>
</dbReference>
<dbReference type="AlphaFoldDB" id="A0A1I4YP65"/>
<feature type="binding site" evidence="7 9">
    <location>
        <position position="197"/>
    </location>
    <ligand>
        <name>FMN</name>
        <dbReference type="ChEBI" id="CHEBI:58210"/>
    </ligand>
</feature>
<sequence>MQKDLKHYRQSYEKDELAHDNLPSEPLALFSAWFKDAEDHPEIAEPNAMSLATVGEDMVPKSRVVLLKSFSLEGFTFYTNYNSEKGKDLAANPKLCVSFFWPALERQVIIRGTATKTSAENSDEYFNVRPRGSQLGAWASQQSQEIPSHQYLIDELKKLEEKFGGGEIPRPGHWGGYLVEPFHFEFWQGRRNRLHDRVQYEKTINGDWKIKRVAP</sequence>
<feature type="binding site" evidence="7 8">
    <location>
        <position position="125"/>
    </location>
    <ligand>
        <name>substrate</name>
    </ligand>
</feature>
<dbReference type="GO" id="GO:0008615">
    <property type="term" value="P:pyridoxine biosynthetic process"/>
    <property type="evidence" value="ECO:0007669"/>
    <property type="project" value="UniProtKB-UniRule"/>
</dbReference>
<comment type="pathway">
    <text evidence="7">Cofactor metabolism; pyridoxal 5'-phosphate salvage; pyridoxal 5'-phosphate from pyridoxine 5'-phosphate: step 1/1.</text>
</comment>
<evidence type="ECO:0000259" key="10">
    <source>
        <dbReference type="Pfam" id="PF01243"/>
    </source>
</evidence>
<dbReference type="GO" id="GO:0004733">
    <property type="term" value="F:pyridoxamine phosphate oxidase activity"/>
    <property type="evidence" value="ECO:0007669"/>
    <property type="project" value="UniProtKB-UniRule"/>
</dbReference>
<dbReference type="FunFam" id="2.30.110.10:FF:000020">
    <property type="entry name" value="PNPO isoform 11"/>
    <property type="match status" value="1"/>
</dbReference>
<comment type="similarity">
    <text evidence="1 7">Belongs to the pyridoxamine 5'-phosphate oxidase family.</text>
</comment>
<dbReference type="Pfam" id="PF01243">
    <property type="entry name" value="PNPOx_N"/>
    <property type="match status" value="1"/>
</dbReference>
<feature type="binding site" evidence="7 9">
    <location>
        <position position="85"/>
    </location>
    <ligand>
        <name>FMN</name>
        <dbReference type="ChEBI" id="CHEBI:58210"/>
    </ligand>
</feature>
<feature type="domain" description="Pyridoxamine 5'-phosphate oxidase N-terminal" evidence="10">
    <location>
        <begin position="42"/>
        <end position="159"/>
    </location>
</feature>
<evidence type="ECO:0000313" key="12">
    <source>
        <dbReference type="EMBL" id="SFN39801.1"/>
    </source>
</evidence>
<comment type="catalytic activity">
    <reaction evidence="7">
        <text>pyridoxamine 5'-phosphate + O2 + H2O = pyridoxal 5'-phosphate + H2O2 + NH4(+)</text>
        <dbReference type="Rhea" id="RHEA:15817"/>
        <dbReference type="ChEBI" id="CHEBI:15377"/>
        <dbReference type="ChEBI" id="CHEBI:15379"/>
        <dbReference type="ChEBI" id="CHEBI:16240"/>
        <dbReference type="ChEBI" id="CHEBI:28938"/>
        <dbReference type="ChEBI" id="CHEBI:58451"/>
        <dbReference type="ChEBI" id="CHEBI:597326"/>
        <dbReference type="EC" id="1.4.3.5"/>
    </reaction>
</comment>
<comment type="subunit">
    <text evidence="2 7">Homodimer.</text>
</comment>
<dbReference type="PANTHER" id="PTHR10851">
    <property type="entry name" value="PYRIDOXINE-5-PHOSPHATE OXIDASE"/>
    <property type="match status" value="1"/>
</dbReference>
<feature type="domain" description="Pyridoxine 5'-phosphate oxidase dimerisation C-terminal" evidence="11">
    <location>
        <begin position="174"/>
        <end position="215"/>
    </location>
</feature>
<keyword evidence="13" id="KW-1185">Reference proteome</keyword>
<evidence type="ECO:0000256" key="7">
    <source>
        <dbReference type="HAMAP-Rule" id="MF_01629"/>
    </source>
</evidence>
<feature type="binding site" evidence="7 9">
    <location>
        <begin position="142"/>
        <end position="143"/>
    </location>
    <ligand>
        <name>FMN</name>
        <dbReference type="ChEBI" id="CHEBI:58210"/>
    </ligand>
</feature>
<feature type="binding site" evidence="8">
    <location>
        <begin position="9"/>
        <end position="12"/>
    </location>
    <ligand>
        <name>substrate</name>
    </ligand>
</feature>
<dbReference type="EMBL" id="FOVL01000003">
    <property type="protein sequence ID" value="SFN39801.1"/>
    <property type="molecule type" value="Genomic_DNA"/>
</dbReference>
<dbReference type="HAMAP" id="MF_01629">
    <property type="entry name" value="PdxH"/>
    <property type="match status" value="1"/>
</dbReference>
<feature type="binding site" evidence="7 9">
    <location>
        <begin position="63"/>
        <end position="68"/>
    </location>
    <ligand>
        <name>FMN</name>
        <dbReference type="ChEBI" id="CHEBI:58210"/>
    </ligand>
</feature>
<evidence type="ECO:0000256" key="6">
    <source>
        <dbReference type="ARBA" id="ARBA00023096"/>
    </source>
</evidence>
<dbReference type="Pfam" id="PF10590">
    <property type="entry name" value="PNP_phzG_C"/>
    <property type="match status" value="1"/>
</dbReference>
<dbReference type="RefSeq" id="WP_093406388.1">
    <property type="nucleotide sequence ID" value="NZ_FOVL01000003.1"/>
</dbReference>
<dbReference type="PANTHER" id="PTHR10851:SF0">
    <property type="entry name" value="PYRIDOXINE-5'-PHOSPHATE OXIDASE"/>
    <property type="match status" value="1"/>
</dbReference>
<gene>
    <name evidence="7" type="primary">pdxH</name>
    <name evidence="12" type="ORF">SAMN05660413_00901</name>
</gene>
<comment type="function">
    <text evidence="7">Catalyzes the oxidation of either pyridoxine 5'-phosphate (PNP) or pyridoxamine 5'-phosphate (PMP) into pyridoxal 5'-phosphate (PLP).</text>
</comment>
<dbReference type="InterPro" id="IPR011576">
    <property type="entry name" value="Pyridox_Oxase_N"/>
</dbReference>
<evidence type="ECO:0000256" key="5">
    <source>
        <dbReference type="ARBA" id="ARBA00023002"/>
    </source>
</evidence>
<evidence type="ECO:0000256" key="8">
    <source>
        <dbReference type="PIRSR" id="PIRSR000190-1"/>
    </source>
</evidence>
<comment type="catalytic activity">
    <reaction evidence="7">
        <text>pyridoxine 5'-phosphate + O2 = pyridoxal 5'-phosphate + H2O2</text>
        <dbReference type="Rhea" id="RHEA:15149"/>
        <dbReference type="ChEBI" id="CHEBI:15379"/>
        <dbReference type="ChEBI" id="CHEBI:16240"/>
        <dbReference type="ChEBI" id="CHEBI:58589"/>
        <dbReference type="ChEBI" id="CHEBI:597326"/>
        <dbReference type="EC" id="1.4.3.5"/>
    </reaction>
</comment>
<dbReference type="Gene3D" id="2.30.110.10">
    <property type="entry name" value="Electron Transport, Fmn-binding Protein, Chain A"/>
    <property type="match status" value="1"/>
</dbReference>
<feature type="binding site" evidence="7 9">
    <location>
        <begin position="78"/>
        <end position="79"/>
    </location>
    <ligand>
        <name>FMN</name>
        <dbReference type="ChEBI" id="CHEBI:58210"/>
    </ligand>
</feature>
<dbReference type="PROSITE" id="PS01064">
    <property type="entry name" value="PYRIDOX_OXIDASE"/>
    <property type="match status" value="1"/>
</dbReference>
<keyword evidence="5 7" id="KW-0560">Oxidoreductase</keyword>
<evidence type="ECO:0000256" key="1">
    <source>
        <dbReference type="ARBA" id="ARBA00007301"/>
    </source>
</evidence>
<evidence type="ECO:0000256" key="9">
    <source>
        <dbReference type="PIRSR" id="PIRSR000190-2"/>
    </source>
</evidence>
<keyword evidence="4 7" id="KW-0288">FMN</keyword>
<keyword evidence="3 7" id="KW-0285">Flavoprotein</keyword>
<dbReference type="OrthoDB" id="9780392at2"/>
<feature type="binding site" evidence="7 8">
    <location>
        <position position="68"/>
    </location>
    <ligand>
        <name>substrate</name>
    </ligand>
</feature>
<dbReference type="NCBIfam" id="TIGR00558">
    <property type="entry name" value="pdxH"/>
    <property type="match status" value="1"/>
</dbReference>
<dbReference type="UniPathway" id="UPA01068">
    <property type="reaction ID" value="UER00304"/>
</dbReference>
<name>A0A1I4YP65_9FLAO</name>
<feature type="binding site" evidence="7 9">
    <location>
        <position position="187"/>
    </location>
    <ligand>
        <name>FMN</name>
        <dbReference type="ChEBI" id="CHEBI:58210"/>
    </ligand>
</feature>
<evidence type="ECO:0000256" key="3">
    <source>
        <dbReference type="ARBA" id="ARBA00022630"/>
    </source>
</evidence>
<dbReference type="InterPro" id="IPR019576">
    <property type="entry name" value="Pyridoxamine_oxidase_dimer_C"/>
</dbReference>
<dbReference type="GO" id="GO:0010181">
    <property type="term" value="F:FMN binding"/>
    <property type="evidence" value="ECO:0007669"/>
    <property type="project" value="UniProtKB-UniRule"/>
</dbReference>
<dbReference type="SUPFAM" id="SSF50475">
    <property type="entry name" value="FMN-binding split barrel"/>
    <property type="match status" value="1"/>
</dbReference>
<dbReference type="InterPro" id="IPR012349">
    <property type="entry name" value="Split_barrel_FMN-bd"/>
</dbReference>
<protein>
    <recommendedName>
        <fullName evidence="7">Pyridoxine/pyridoxamine 5'-phosphate oxidase</fullName>
        <ecNumber evidence="7">1.4.3.5</ecNumber>
    </recommendedName>
    <alternativeName>
        <fullName evidence="7">PNP/PMP oxidase</fullName>
        <shortName evidence="7">PNPOx</shortName>
    </alternativeName>
    <alternativeName>
        <fullName evidence="7">Pyridoxal 5'-phosphate synthase</fullName>
    </alternativeName>
</protein>
<feature type="binding site" evidence="7 9">
    <location>
        <position position="107"/>
    </location>
    <ligand>
        <name>FMN</name>
        <dbReference type="ChEBI" id="CHEBI:58210"/>
    </ligand>
</feature>
<dbReference type="STRING" id="287099.SAMN05660413_00901"/>
<comment type="cofactor">
    <cofactor evidence="7 9">
        <name>FMN</name>
        <dbReference type="ChEBI" id="CHEBI:58210"/>
    </cofactor>
    <text evidence="7 9">Binds 1 FMN per subunit.</text>
</comment>
<comment type="pathway">
    <text evidence="7">Cofactor metabolism; pyridoxal 5'-phosphate salvage; pyridoxal 5'-phosphate from pyridoxamine 5'-phosphate: step 1/1.</text>
</comment>
<proteinExistence type="inferred from homology"/>
<organism evidence="12 13">
    <name type="scientific">Salegentibacter flavus</name>
    <dbReference type="NCBI Taxonomy" id="287099"/>
    <lineage>
        <taxon>Bacteria</taxon>
        <taxon>Pseudomonadati</taxon>
        <taxon>Bacteroidota</taxon>
        <taxon>Flavobacteriia</taxon>
        <taxon>Flavobacteriales</taxon>
        <taxon>Flavobacteriaceae</taxon>
        <taxon>Salegentibacter</taxon>
    </lineage>
</organism>
<keyword evidence="6 7" id="KW-0664">Pyridoxine biosynthesis</keyword>
<dbReference type="NCBIfam" id="NF004231">
    <property type="entry name" value="PRK05679.1"/>
    <property type="match status" value="1"/>
</dbReference>
<reference evidence="12 13" key="1">
    <citation type="submission" date="2016-10" db="EMBL/GenBank/DDBJ databases">
        <authorList>
            <person name="de Groot N.N."/>
        </authorList>
    </citation>
    <scope>NUCLEOTIDE SEQUENCE [LARGE SCALE GENOMIC DNA]</scope>
    <source>
        <strain evidence="12 13">DSM 17794</strain>
    </source>
</reference>
<evidence type="ECO:0000313" key="13">
    <source>
        <dbReference type="Proteomes" id="UP000199153"/>
    </source>
</evidence>
<dbReference type="PIRSF" id="PIRSF000190">
    <property type="entry name" value="Pyd_amn-ph_oxd"/>
    <property type="match status" value="1"/>
</dbReference>
<dbReference type="InterPro" id="IPR000659">
    <property type="entry name" value="Pyridox_Oxase"/>
</dbReference>
<dbReference type="EC" id="1.4.3.5" evidence="7"/>
<dbReference type="Proteomes" id="UP000199153">
    <property type="component" value="Unassembled WGS sequence"/>
</dbReference>